<dbReference type="SUPFAM" id="SSF56645">
    <property type="entry name" value="Acyl-CoA dehydrogenase NM domain-like"/>
    <property type="match status" value="1"/>
</dbReference>
<evidence type="ECO:0000256" key="7">
    <source>
        <dbReference type="RuleBase" id="RU362125"/>
    </source>
</evidence>
<evidence type="ECO:0000313" key="11">
    <source>
        <dbReference type="EMBL" id="PHN08190.1"/>
    </source>
</evidence>
<dbReference type="InterPro" id="IPR046373">
    <property type="entry name" value="Acyl-CoA_Oxase/DH_mid-dom_sf"/>
</dbReference>
<dbReference type="InterPro" id="IPR009075">
    <property type="entry name" value="AcylCo_DH/oxidase_C"/>
</dbReference>
<dbReference type="InterPro" id="IPR037069">
    <property type="entry name" value="AcylCoA_DH/ox_N_sf"/>
</dbReference>
<evidence type="ECO:0000256" key="1">
    <source>
        <dbReference type="ARBA" id="ARBA00001974"/>
    </source>
</evidence>
<dbReference type="PANTHER" id="PTHR48083">
    <property type="entry name" value="MEDIUM-CHAIN SPECIFIC ACYL-COA DEHYDROGENASE, MITOCHONDRIAL-RELATED"/>
    <property type="match status" value="1"/>
</dbReference>
<name>A0A2D0NIH6_FLAN2</name>
<dbReference type="InterPro" id="IPR036250">
    <property type="entry name" value="AcylCo_DH-like_C"/>
</dbReference>
<keyword evidence="5 7" id="KW-0274">FAD</keyword>
<dbReference type="AlphaFoldDB" id="A0A2D0NIH6"/>
<feature type="domain" description="Acyl-CoA oxidase/dehydrogenase middle" evidence="9">
    <location>
        <begin position="135"/>
        <end position="236"/>
    </location>
</feature>
<comment type="subunit">
    <text evidence="3">Homodimer.</text>
</comment>
<organism evidence="11 12">
    <name type="scientific">Flavilitoribacter nigricans (strain ATCC 23147 / DSM 23189 / NBRC 102662 / NCIMB 1420 / SS-2)</name>
    <name type="common">Lewinella nigricans</name>
    <dbReference type="NCBI Taxonomy" id="1122177"/>
    <lineage>
        <taxon>Bacteria</taxon>
        <taxon>Pseudomonadati</taxon>
        <taxon>Bacteroidota</taxon>
        <taxon>Saprospiria</taxon>
        <taxon>Saprospirales</taxon>
        <taxon>Lewinellaceae</taxon>
        <taxon>Flavilitoribacter</taxon>
    </lineage>
</organism>
<dbReference type="Pfam" id="PF02770">
    <property type="entry name" value="Acyl-CoA_dh_M"/>
    <property type="match status" value="1"/>
</dbReference>
<dbReference type="GO" id="GO:0050660">
    <property type="term" value="F:flavin adenine dinucleotide binding"/>
    <property type="evidence" value="ECO:0007669"/>
    <property type="project" value="InterPro"/>
</dbReference>
<dbReference type="GO" id="GO:0005737">
    <property type="term" value="C:cytoplasm"/>
    <property type="evidence" value="ECO:0007669"/>
    <property type="project" value="TreeGrafter"/>
</dbReference>
<dbReference type="SUPFAM" id="SSF47203">
    <property type="entry name" value="Acyl-CoA dehydrogenase C-terminal domain-like"/>
    <property type="match status" value="1"/>
</dbReference>
<dbReference type="EMBL" id="PDUD01000002">
    <property type="protein sequence ID" value="PHN08190.1"/>
    <property type="molecule type" value="Genomic_DNA"/>
</dbReference>
<evidence type="ECO:0000259" key="8">
    <source>
        <dbReference type="Pfam" id="PF00441"/>
    </source>
</evidence>
<dbReference type="Pfam" id="PF00441">
    <property type="entry name" value="Acyl-CoA_dh_1"/>
    <property type="match status" value="1"/>
</dbReference>
<evidence type="ECO:0000313" key="12">
    <source>
        <dbReference type="Proteomes" id="UP000223913"/>
    </source>
</evidence>
<dbReference type="InterPro" id="IPR006091">
    <property type="entry name" value="Acyl-CoA_Oxase/DH_mid-dom"/>
</dbReference>
<dbReference type="Pfam" id="PF02771">
    <property type="entry name" value="Acyl-CoA_dh_N"/>
    <property type="match status" value="1"/>
</dbReference>
<keyword evidence="4 7" id="KW-0285">Flavoprotein</keyword>
<dbReference type="InterPro" id="IPR013786">
    <property type="entry name" value="AcylCoA_DH/ox_N"/>
</dbReference>
<comment type="similarity">
    <text evidence="2 7">Belongs to the acyl-CoA dehydrogenase family.</text>
</comment>
<comment type="cofactor">
    <cofactor evidence="1 7">
        <name>FAD</name>
        <dbReference type="ChEBI" id="CHEBI:57692"/>
    </cofactor>
</comment>
<evidence type="ECO:0000256" key="6">
    <source>
        <dbReference type="ARBA" id="ARBA00023002"/>
    </source>
</evidence>
<dbReference type="Gene3D" id="2.40.110.10">
    <property type="entry name" value="Butyryl-CoA Dehydrogenase, subunit A, domain 2"/>
    <property type="match status" value="1"/>
</dbReference>
<sequence length="406" mass="45006">MDFDLSPSTQALRSRLQEFMDTHLYPIENTVNRFHQDPANAWQVWPGMEDMKVSARKAGLWNLFLPKSYGELSPGLTNLEYAPLAELMGRLRFASEVFNCSAPDTGNMEVLARYGSPAQQQAWLEPLLAGEIRSAFLMTEPDVASSDATNIQTSIVRQGDHYVINGRKWWSSGAMHPHCRIAIVMGKTDPEAERHRQQSMVLVPLDTPGVTIERPLSVFGYSDTPEGHAEISLKNVKVPVENIILGEGRGFEIAQGRLGPGRIHHCMRLIGMAQRSLELMCERATERIAFGRKLQDFSSIRQEIARSRCEIEQARLLTLAAADKMDKAGNKAAKDLIAMIKVVAPQMACTVIDRAIQIHGGMGVCSDTPLAGFYAAARILRLADGPDEVHLYQLGKNTIRAAGKRE</sequence>
<evidence type="ECO:0000256" key="4">
    <source>
        <dbReference type="ARBA" id="ARBA00022630"/>
    </source>
</evidence>
<dbReference type="InterPro" id="IPR009100">
    <property type="entry name" value="AcylCoA_DH/oxidase_NM_dom_sf"/>
</dbReference>
<dbReference type="GO" id="GO:0003995">
    <property type="term" value="F:acyl-CoA dehydrogenase activity"/>
    <property type="evidence" value="ECO:0007669"/>
    <property type="project" value="TreeGrafter"/>
</dbReference>
<evidence type="ECO:0000256" key="2">
    <source>
        <dbReference type="ARBA" id="ARBA00009347"/>
    </source>
</evidence>
<dbReference type="OrthoDB" id="9802867at2"/>
<proteinExistence type="inferred from homology"/>
<feature type="domain" description="Acyl-CoA dehydrogenase/oxidase C-terminal" evidence="8">
    <location>
        <begin position="248"/>
        <end position="397"/>
    </location>
</feature>
<dbReference type="PANTHER" id="PTHR48083:SF13">
    <property type="entry name" value="ACYL-COA DEHYDROGENASE FAMILY MEMBER 11"/>
    <property type="match status" value="1"/>
</dbReference>
<accession>A0A2D0NIH6</accession>
<dbReference type="InterPro" id="IPR050741">
    <property type="entry name" value="Acyl-CoA_dehydrogenase"/>
</dbReference>
<reference evidence="11 12" key="1">
    <citation type="submission" date="2017-10" db="EMBL/GenBank/DDBJ databases">
        <title>The draft genome sequence of Lewinella nigricans NBRC 102662.</title>
        <authorList>
            <person name="Wang K."/>
        </authorList>
    </citation>
    <scope>NUCLEOTIDE SEQUENCE [LARGE SCALE GENOMIC DNA]</scope>
    <source>
        <strain evidence="11 12">NBRC 102662</strain>
    </source>
</reference>
<evidence type="ECO:0000256" key="3">
    <source>
        <dbReference type="ARBA" id="ARBA00011738"/>
    </source>
</evidence>
<evidence type="ECO:0000259" key="10">
    <source>
        <dbReference type="Pfam" id="PF02771"/>
    </source>
</evidence>
<comment type="caution">
    <text evidence="11">The sequence shown here is derived from an EMBL/GenBank/DDBJ whole genome shotgun (WGS) entry which is preliminary data.</text>
</comment>
<dbReference type="RefSeq" id="WP_099148393.1">
    <property type="nucleotide sequence ID" value="NZ_PDUD01000002.1"/>
</dbReference>
<evidence type="ECO:0000259" key="9">
    <source>
        <dbReference type="Pfam" id="PF02770"/>
    </source>
</evidence>
<dbReference type="Proteomes" id="UP000223913">
    <property type="component" value="Unassembled WGS sequence"/>
</dbReference>
<evidence type="ECO:0000256" key="5">
    <source>
        <dbReference type="ARBA" id="ARBA00022827"/>
    </source>
</evidence>
<keyword evidence="6 7" id="KW-0560">Oxidoreductase</keyword>
<dbReference type="Gene3D" id="1.10.540.10">
    <property type="entry name" value="Acyl-CoA dehydrogenase/oxidase, N-terminal domain"/>
    <property type="match status" value="1"/>
</dbReference>
<keyword evidence="12" id="KW-1185">Reference proteome</keyword>
<feature type="domain" description="Acyl-CoA dehydrogenase/oxidase N-terminal" evidence="10">
    <location>
        <begin position="7"/>
        <end position="131"/>
    </location>
</feature>
<dbReference type="Gene3D" id="1.20.140.10">
    <property type="entry name" value="Butyryl-CoA Dehydrogenase, subunit A, domain 3"/>
    <property type="match status" value="1"/>
</dbReference>
<protein>
    <submittedName>
        <fullName evidence="11">Acyl-CoA dehydrogenase</fullName>
    </submittedName>
</protein>
<dbReference type="GO" id="GO:0033539">
    <property type="term" value="P:fatty acid beta-oxidation using acyl-CoA dehydrogenase"/>
    <property type="evidence" value="ECO:0007669"/>
    <property type="project" value="TreeGrafter"/>
</dbReference>
<gene>
    <name evidence="11" type="ORF">CRP01_02390</name>
</gene>
<dbReference type="FunFam" id="2.40.110.10:FF:000002">
    <property type="entry name" value="Acyl-CoA dehydrogenase fadE12"/>
    <property type="match status" value="1"/>
</dbReference>